<gene>
    <name evidence="1" type="ORF">DWV53_05625</name>
</gene>
<organism evidence="1 2">
    <name type="scientific">Segatella copri</name>
    <dbReference type="NCBI Taxonomy" id="165179"/>
    <lineage>
        <taxon>Bacteria</taxon>
        <taxon>Pseudomonadati</taxon>
        <taxon>Bacteroidota</taxon>
        <taxon>Bacteroidia</taxon>
        <taxon>Bacteroidales</taxon>
        <taxon>Prevotellaceae</taxon>
        <taxon>Segatella</taxon>
    </lineage>
</organism>
<dbReference type="InterPro" id="IPR010133">
    <property type="entry name" value="Bacteriocin_signal_seq"/>
</dbReference>
<proteinExistence type="predicted"/>
<sequence length="46" mass="5168">MKIEILTKDEMSQVYGGGYWVTLGNGTKIYIPDGDEIGDEDEIIFL</sequence>
<dbReference type="NCBIfam" id="TIGR01847">
    <property type="entry name" value="bacteriocin_sig"/>
    <property type="match status" value="1"/>
</dbReference>
<evidence type="ECO:0000313" key="2">
    <source>
        <dbReference type="Proteomes" id="UP000285776"/>
    </source>
</evidence>
<protein>
    <submittedName>
        <fullName evidence="1">Bacteriocin</fullName>
    </submittedName>
</protein>
<evidence type="ECO:0000313" key="1">
    <source>
        <dbReference type="EMBL" id="RGW80839.1"/>
    </source>
</evidence>
<dbReference type="Proteomes" id="UP000285776">
    <property type="component" value="Unassembled WGS sequence"/>
</dbReference>
<accession>A0AA93BGV8</accession>
<name>A0AA93BGV8_9BACT</name>
<dbReference type="AlphaFoldDB" id="A0AA93BGV8"/>
<reference evidence="1 2" key="1">
    <citation type="submission" date="2018-08" db="EMBL/GenBank/DDBJ databases">
        <title>A genome reference for cultivated species of the human gut microbiota.</title>
        <authorList>
            <person name="Zou Y."/>
            <person name="Xue W."/>
            <person name="Luo G."/>
        </authorList>
    </citation>
    <scope>NUCLEOTIDE SEQUENCE [LARGE SCALE GENOMIC DNA]</scope>
    <source>
        <strain evidence="1 2">AF10-17</strain>
    </source>
</reference>
<dbReference type="RefSeq" id="WP_118152236.1">
    <property type="nucleotide sequence ID" value="NZ_CP152346.1"/>
</dbReference>
<comment type="caution">
    <text evidence="1">The sequence shown here is derived from an EMBL/GenBank/DDBJ whole genome shotgun (WGS) entry which is preliminary data.</text>
</comment>
<dbReference type="EMBL" id="QSAV01000014">
    <property type="protein sequence ID" value="RGW80839.1"/>
    <property type="molecule type" value="Genomic_DNA"/>
</dbReference>